<dbReference type="AlphaFoldDB" id="A0A0E3RT52"/>
<dbReference type="SUPFAM" id="SSF53756">
    <property type="entry name" value="UDP-Glycosyltransferase/glycogen phosphorylase"/>
    <property type="match status" value="1"/>
</dbReference>
<proteinExistence type="predicted"/>
<protein>
    <submittedName>
        <fullName evidence="2">Glycosyl transferase, group 1</fullName>
    </submittedName>
</protein>
<sequence length="380" mass="44100">MRIAFIHPAHRDYRQQIFEQLHENYDVTFIFTKQGRGQGNVEEDHKAMPPNWKCKVLTSNSLLFGYDVFMFVKLVKELLFGRYDIIMASTCKYICYVSAKISGSKFIILNEFWYFESKSLKRSMLNYFTKIIVKNSDSVISLGSRVTQEFLSWGVEAQKIYEHPQCAVDYTGLVSSESAEIRKKYGINNKKVILFVGRFVEFKGVEYLIRSFSILEQRHEDSFLILGGKGYLENEYYKLVNDLKIKNILFITDMNDYEKANFYSICDVFVLPSVIYSDNSYEAWGLVVNEAMAFGKPIVTTDAVGSGYDLVKDGFNGFIVKNKNVEELCDAIYKIISNEELKSIMGKRSRQTFEVKNNYLRFFQAFKYSIDSCRVPGMNR</sequence>
<keyword evidence="2" id="KW-0808">Transferase</keyword>
<gene>
    <name evidence="2" type="ORF">MSMAL_2549</name>
</gene>
<dbReference type="EMBL" id="CP009513">
    <property type="protein sequence ID" value="AKB69092.1"/>
    <property type="molecule type" value="Genomic_DNA"/>
</dbReference>
<dbReference type="RefSeq" id="WP_052718769.1">
    <property type="nucleotide sequence ID" value="NZ_CP009513.1"/>
</dbReference>
<name>A0A0E3RT52_METMZ</name>
<dbReference type="GeneID" id="25418390"/>
<evidence type="ECO:0000313" key="3">
    <source>
        <dbReference type="Proteomes" id="UP000033063"/>
    </source>
</evidence>
<dbReference type="CDD" id="cd03801">
    <property type="entry name" value="GT4_PimA-like"/>
    <property type="match status" value="1"/>
</dbReference>
<feature type="domain" description="Glycosyl transferase family 1" evidence="1">
    <location>
        <begin position="179"/>
        <end position="351"/>
    </location>
</feature>
<dbReference type="HOGENOM" id="CLU_009583_5_2_2"/>
<dbReference type="Pfam" id="PF00534">
    <property type="entry name" value="Glycos_transf_1"/>
    <property type="match status" value="1"/>
</dbReference>
<dbReference type="InterPro" id="IPR001296">
    <property type="entry name" value="Glyco_trans_1"/>
</dbReference>
<reference evidence="2 3" key="1">
    <citation type="submission" date="2014-07" db="EMBL/GenBank/DDBJ databases">
        <title>Methanogenic archaea and the global carbon cycle.</title>
        <authorList>
            <person name="Henriksen J.R."/>
            <person name="Luke J."/>
            <person name="Reinhart S."/>
            <person name="Benedict M.N."/>
            <person name="Youngblut N.D."/>
            <person name="Metcalf M.E."/>
            <person name="Whitaker R.J."/>
            <person name="Metcalf W.W."/>
        </authorList>
    </citation>
    <scope>NUCLEOTIDE SEQUENCE [LARGE SCALE GENOMIC DNA]</scope>
    <source>
        <strain evidence="2 3">LYC</strain>
    </source>
</reference>
<organism evidence="2 3">
    <name type="scientific">Methanosarcina mazei LYC</name>
    <dbReference type="NCBI Taxonomy" id="1434114"/>
    <lineage>
        <taxon>Archaea</taxon>
        <taxon>Methanobacteriati</taxon>
        <taxon>Methanobacteriota</taxon>
        <taxon>Stenosarchaea group</taxon>
        <taxon>Methanomicrobia</taxon>
        <taxon>Methanosarcinales</taxon>
        <taxon>Methanosarcinaceae</taxon>
        <taxon>Methanosarcina</taxon>
    </lineage>
</organism>
<dbReference type="PANTHER" id="PTHR12526">
    <property type="entry name" value="GLYCOSYLTRANSFERASE"/>
    <property type="match status" value="1"/>
</dbReference>
<dbReference type="Proteomes" id="UP000033063">
    <property type="component" value="Chromosome"/>
</dbReference>
<dbReference type="GO" id="GO:0016757">
    <property type="term" value="F:glycosyltransferase activity"/>
    <property type="evidence" value="ECO:0007669"/>
    <property type="project" value="InterPro"/>
</dbReference>
<evidence type="ECO:0000259" key="1">
    <source>
        <dbReference type="Pfam" id="PF00534"/>
    </source>
</evidence>
<evidence type="ECO:0000313" key="2">
    <source>
        <dbReference type="EMBL" id="AKB69092.1"/>
    </source>
</evidence>
<dbReference type="PANTHER" id="PTHR12526:SF634">
    <property type="entry name" value="BLL3361 PROTEIN"/>
    <property type="match status" value="1"/>
</dbReference>
<dbReference type="Gene3D" id="3.40.50.2000">
    <property type="entry name" value="Glycogen Phosphorylase B"/>
    <property type="match status" value="2"/>
</dbReference>
<dbReference type="PATRIC" id="fig|1434114.4.peg.3223"/>
<accession>A0A0E3RT52</accession>